<feature type="region of interest" description="Disordered" evidence="1">
    <location>
        <begin position="32"/>
        <end position="56"/>
    </location>
</feature>
<accession>A6G1U9</accession>
<keyword evidence="2" id="KW-0436">Ligase</keyword>
<dbReference type="AlphaFoldDB" id="A6G1U9"/>
<dbReference type="EMBL" id="ABCS01000013">
    <property type="protein sequence ID" value="EDM80139.1"/>
    <property type="molecule type" value="Genomic_DNA"/>
</dbReference>
<gene>
    <name evidence="2" type="ORF">PPSIR1_35852</name>
</gene>
<dbReference type="Proteomes" id="UP000005801">
    <property type="component" value="Unassembled WGS sequence"/>
</dbReference>
<dbReference type="PROSITE" id="PS51257">
    <property type="entry name" value="PROKAR_LIPOPROTEIN"/>
    <property type="match status" value="1"/>
</dbReference>
<protein>
    <submittedName>
        <fullName evidence="2">Prolyl-tRNA synthetase</fullName>
        <ecNumber evidence="2">6.1.1.15</ecNumber>
    </submittedName>
</protein>
<organism evidence="2 3">
    <name type="scientific">Plesiocystis pacifica SIR-1</name>
    <dbReference type="NCBI Taxonomy" id="391625"/>
    <lineage>
        <taxon>Bacteria</taxon>
        <taxon>Pseudomonadati</taxon>
        <taxon>Myxococcota</taxon>
        <taxon>Polyangia</taxon>
        <taxon>Nannocystales</taxon>
        <taxon>Nannocystaceae</taxon>
        <taxon>Plesiocystis</taxon>
    </lineage>
</organism>
<evidence type="ECO:0000313" key="2">
    <source>
        <dbReference type="EMBL" id="EDM80139.1"/>
    </source>
</evidence>
<keyword evidence="3" id="KW-1185">Reference proteome</keyword>
<name>A6G1U9_9BACT</name>
<reference evidence="2 3" key="1">
    <citation type="submission" date="2007-06" db="EMBL/GenBank/DDBJ databases">
        <authorList>
            <person name="Shimkets L."/>
            <person name="Ferriera S."/>
            <person name="Johnson J."/>
            <person name="Kravitz S."/>
            <person name="Beeson K."/>
            <person name="Sutton G."/>
            <person name="Rogers Y.-H."/>
            <person name="Friedman R."/>
            <person name="Frazier M."/>
            <person name="Venter J.C."/>
        </authorList>
    </citation>
    <scope>NUCLEOTIDE SEQUENCE [LARGE SCALE GENOMIC DNA]</scope>
    <source>
        <strain evidence="2 3">SIR-1</strain>
    </source>
</reference>
<keyword evidence="2" id="KW-0030">Aminoacyl-tRNA synthetase</keyword>
<dbReference type="RefSeq" id="WP_006970698.1">
    <property type="nucleotide sequence ID" value="NZ_ABCS01000013.1"/>
</dbReference>
<sequence length="116" mass="11947">MTNERADFLSSSLLSLTASFALLGFALSGCDGKDGSATETPGDDASVEAKAEGGDGEADNLCTKYTSCSACISGQQSEGKTEGEAETQCGLAVAGCWVTWDKPVVCGDETYDEKPE</sequence>
<proteinExistence type="predicted"/>
<dbReference type="EC" id="6.1.1.15" evidence="2"/>
<evidence type="ECO:0000256" key="1">
    <source>
        <dbReference type="SAM" id="MobiDB-lite"/>
    </source>
</evidence>
<dbReference type="STRING" id="391625.PPSIR1_35852"/>
<comment type="caution">
    <text evidence="2">The sequence shown here is derived from an EMBL/GenBank/DDBJ whole genome shotgun (WGS) entry which is preliminary data.</text>
</comment>
<evidence type="ECO:0000313" key="3">
    <source>
        <dbReference type="Proteomes" id="UP000005801"/>
    </source>
</evidence>
<dbReference type="GO" id="GO:0004827">
    <property type="term" value="F:proline-tRNA ligase activity"/>
    <property type="evidence" value="ECO:0007669"/>
    <property type="project" value="UniProtKB-EC"/>
</dbReference>